<proteinExistence type="predicted"/>
<dbReference type="AlphaFoldDB" id="A0A078A3K4"/>
<dbReference type="InParanoid" id="A0A078A3K4"/>
<dbReference type="EMBL" id="CCKQ01004169">
    <property type="protein sequence ID" value="CDW75319.1"/>
    <property type="molecule type" value="Genomic_DNA"/>
</dbReference>
<name>A0A078A3K4_STYLE</name>
<accession>A0A078A3K4</accession>
<protein>
    <submittedName>
        <fullName evidence="1">Uncharacterized protein</fullName>
    </submittedName>
</protein>
<sequence length="175" mass="19662">MLSHQAKLKQFHRKFENGYDGEYIVSEWIAPDWIKFKVILVYSTTTLSSNQNTSDSKSIRSICSDCKTSKYFSSISKTTICSSNRHHIKITWLQLGSKHYYQSAIATVIITNPLTLYASIFSLCSMSCKLKELAGAIGCSGDGFVKLKVMTTSMRISMSSIPTKSNQLKRKESAF</sequence>
<evidence type="ECO:0000313" key="1">
    <source>
        <dbReference type="EMBL" id="CDW75319.1"/>
    </source>
</evidence>
<evidence type="ECO:0000313" key="2">
    <source>
        <dbReference type="Proteomes" id="UP000039865"/>
    </source>
</evidence>
<keyword evidence="2" id="KW-1185">Reference proteome</keyword>
<reference evidence="1 2" key="1">
    <citation type="submission" date="2014-06" db="EMBL/GenBank/DDBJ databases">
        <authorList>
            <person name="Swart Estienne"/>
        </authorList>
    </citation>
    <scope>NUCLEOTIDE SEQUENCE [LARGE SCALE GENOMIC DNA]</scope>
    <source>
        <strain evidence="1 2">130c</strain>
    </source>
</reference>
<dbReference type="Proteomes" id="UP000039865">
    <property type="component" value="Unassembled WGS sequence"/>
</dbReference>
<gene>
    <name evidence="1" type="primary">Contig9058.g9691</name>
    <name evidence="1" type="ORF">STYLEM_4306</name>
</gene>
<organism evidence="1 2">
    <name type="scientific">Stylonychia lemnae</name>
    <name type="common">Ciliate</name>
    <dbReference type="NCBI Taxonomy" id="5949"/>
    <lineage>
        <taxon>Eukaryota</taxon>
        <taxon>Sar</taxon>
        <taxon>Alveolata</taxon>
        <taxon>Ciliophora</taxon>
        <taxon>Intramacronucleata</taxon>
        <taxon>Spirotrichea</taxon>
        <taxon>Stichotrichia</taxon>
        <taxon>Sporadotrichida</taxon>
        <taxon>Oxytrichidae</taxon>
        <taxon>Stylonychinae</taxon>
        <taxon>Stylonychia</taxon>
    </lineage>
</organism>